<proteinExistence type="predicted"/>
<comment type="caution">
    <text evidence="1">The sequence shown here is derived from an EMBL/GenBank/DDBJ whole genome shotgun (WGS) entry which is preliminary data.</text>
</comment>
<reference evidence="1 2" key="1">
    <citation type="submission" date="2019-03" db="EMBL/GenBank/DDBJ databases">
        <title>First draft genome of Liparis tanakae, snailfish: a comprehensive survey of snailfish specific genes.</title>
        <authorList>
            <person name="Kim W."/>
            <person name="Song I."/>
            <person name="Jeong J.-H."/>
            <person name="Kim D."/>
            <person name="Kim S."/>
            <person name="Ryu S."/>
            <person name="Song J.Y."/>
            <person name="Lee S.K."/>
        </authorList>
    </citation>
    <scope>NUCLEOTIDE SEQUENCE [LARGE SCALE GENOMIC DNA]</scope>
    <source>
        <tissue evidence="1">Muscle</tissue>
    </source>
</reference>
<sequence length="198" mass="21259">MAAPELAPASDARGAKCKQTTAKGLKDISGEQWQRGALSAVGGSYSAIQEAVHERRGSKSGNNQLNSFLQGRVVDGAEGERHRGQRITGNVKIVTRPESITASNTLLLSAGRVFVVKQVMISVLPSALRVSSRAAANTAHQSGGPAILQRRLNRNWDRNWARTGPASCDPELSGQLIVRVLIKVFNPQQESREVGGRK</sequence>
<dbReference type="AlphaFoldDB" id="A0A4Z2GNK7"/>
<keyword evidence="2" id="KW-1185">Reference proteome</keyword>
<accession>A0A4Z2GNK7</accession>
<dbReference type="EMBL" id="SRLO01000488">
    <property type="protein sequence ID" value="TNN54334.1"/>
    <property type="molecule type" value="Genomic_DNA"/>
</dbReference>
<evidence type="ECO:0000313" key="1">
    <source>
        <dbReference type="EMBL" id="TNN54334.1"/>
    </source>
</evidence>
<gene>
    <name evidence="1" type="ORF">EYF80_035484</name>
</gene>
<protein>
    <submittedName>
        <fullName evidence="1">Uncharacterized protein</fullName>
    </submittedName>
</protein>
<name>A0A4Z2GNK7_9TELE</name>
<dbReference type="Proteomes" id="UP000314294">
    <property type="component" value="Unassembled WGS sequence"/>
</dbReference>
<evidence type="ECO:0000313" key="2">
    <source>
        <dbReference type="Proteomes" id="UP000314294"/>
    </source>
</evidence>
<organism evidence="1 2">
    <name type="scientific">Liparis tanakae</name>
    <name type="common">Tanaka's snailfish</name>
    <dbReference type="NCBI Taxonomy" id="230148"/>
    <lineage>
        <taxon>Eukaryota</taxon>
        <taxon>Metazoa</taxon>
        <taxon>Chordata</taxon>
        <taxon>Craniata</taxon>
        <taxon>Vertebrata</taxon>
        <taxon>Euteleostomi</taxon>
        <taxon>Actinopterygii</taxon>
        <taxon>Neopterygii</taxon>
        <taxon>Teleostei</taxon>
        <taxon>Neoteleostei</taxon>
        <taxon>Acanthomorphata</taxon>
        <taxon>Eupercaria</taxon>
        <taxon>Perciformes</taxon>
        <taxon>Cottioidei</taxon>
        <taxon>Cottales</taxon>
        <taxon>Liparidae</taxon>
        <taxon>Liparis</taxon>
    </lineage>
</organism>